<sequence length="89" mass="10387">VIPQRLYYLGLQRSEALINEAYALRDELEQLAEYIATYYDKAYEGYAKYLVSDEAILKNSKIKWCLGKTSKEKKQRTLAFQQAFSVLHS</sequence>
<comment type="caution">
    <text evidence="1">The sequence shown here is derived from an EMBL/GenBank/DDBJ whole genome shotgun (WGS) entry which is preliminary data.</text>
</comment>
<gene>
    <name evidence="1" type="ORF">HKB21_02150</name>
</gene>
<protein>
    <submittedName>
        <fullName evidence="1">Site-specific integrase</fullName>
    </submittedName>
</protein>
<dbReference type="EMBL" id="JABCLD010000291">
    <property type="protein sequence ID" value="NMU24426.1"/>
    <property type="molecule type" value="Genomic_DNA"/>
</dbReference>
<reference evidence="1 2" key="1">
    <citation type="submission" date="2020-04" db="EMBL/GenBank/DDBJ databases">
        <title>Whole-genome sequencing of Vibrio spp. from China reveals different genetic environments of blaCTX-M-14 among diverse lineages.</title>
        <authorList>
            <person name="Zheng Z."/>
            <person name="Ye L."/>
            <person name="Chen S."/>
        </authorList>
    </citation>
    <scope>NUCLEOTIDE SEQUENCE [LARGE SCALE GENOMIC DNA]</scope>
    <source>
        <strain evidence="1 2">Vb0574</strain>
    </source>
</reference>
<accession>A0A7Y0S144</accession>
<feature type="non-terminal residue" evidence="1">
    <location>
        <position position="89"/>
    </location>
</feature>
<dbReference type="Proteomes" id="UP000555836">
    <property type="component" value="Unassembled WGS sequence"/>
</dbReference>
<feature type="non-terminal residue" evidence="1">
    <location>
        <position position="1"/>
    </location>
</feature>
<organism evidence="1 2">
    <name type="scientific">Vibrio parahaemolyticus</name>
    <dbReference type="NCBI Taxonomy" id="670"/>
    <lineage>
        <taxon>Bacteria</taxon>
        <taxon>Pseudomonadati</taxon>
        <taxon>Pseudomonadota</taxon>
        <taxon>Gammaproteobacteria</taxon>
        <taxon>Vibrionales</taxon>
        <taxon>Vibrionaceae</taxon>
        <taxon>Vibrio</taxon>
    </lineage>
</organism>
<proteinExistence type="predicted"/>
<evidence type="ECO:0000313" key="1">
    <source>
        <dbReference type="EMBL" id="NMU24426.1"/>
    </source>
</evidence>
<name>A0A7Y0S144_VIBPH</name>
<evidence type="ECO:0000313" key="2">
    <source>
        <dbReference type="Proteomes" id="UP000555836"/>
    </source>
</evidence>
<dbReference type="AlphaFoldDB" id="A0A7Y0S144"/>